<evidence type="ECO:0000313" key="2">
    <source>
        <dbReference type="Proteomes" id="UP000789524"/>
    </source>
</evidence>
<keyword evidence="2" id="KW-1185">Reference proteome</keyword>
<dbReference type="OrthoDB" id="7483881at2759"/>
<dbReference type="Proteomes" id="UP000789524">
    <property type="component" value="Unassembled WGS sequence"/>
</dbReference>
<sequence length="279" mass="31632">MSFPIYVGSNKGGKQYNKTYPRDVNLFNSEENPPFKKFTTRHPFTLCPENIDSSAKIIPQTMKPGCEDKNALLLLFARSVLGTISGLSYMDTIRFNPRETKPSEDNPCNPLYWFPRNIPEYCYFKPPVIPITTESTHSSCATDRILPPFIPLPPPPIYPIPPILPLPPPMVPGPPALPISPPIPYNIFQPPLIPMQSPQMSYEHFQLQPPHYPYPIQASQAGFMPGLPGLVTRNGGINIMPFSDAYADMLEKHKNKVIRKKLQRIIHKYEHLTNSRRNS</sequence>
<organism evidence="1 2">
    <name type="scientific">Danaus chrysippus</name>
    <name type="common">African queen</name>
    <dbReference type="NCBI Taxonomy" id="151541"/>
    <lineage>
        <taxon>Eukaryota</taxon>
        <taxon>Metazoa</taxon>
        <taxon>Ecdysozoa</taxon>
        <taxon>Arthropoda</taxon>
        <taxon>Hexapoda</taxon>
        <taxon>Insecta</taxon>
        <taxon>Pterygota</taxon>
        <taxon>Neoptera</taxon>
        <taxon>Endopterygota</taxon>
        <taxon>Lepidoptera</taxon>
        <taxon>Glossata</taxon>
        <taxon>Ditrysia</taxon>
        <taxon>Papilionoidea</taxon>
        <taxon>Nymphalidae</taxon>
        <taxon>Danainae</taxon>
        <taxon>Danaini</taxon>
        <taxon>Danaina</taxon>
        <taxon>Danaus</taxon>
        <taxon>Anosia</taxon>
    </lineage>
</organism>
<reference evidence="1" key="1">
    <citation type="submission" date="2021-09" db="EMBL/GenBank/DDBJ databases">
        <authorList>
            <person name="Martin H S."/>
        </authorList>
    </citation>
    <scope>NUCLEOTIDE SEQUENCE</scope>
</reference>
<proteinExistence type="predicted"/>
<accession>A0A8J2Q160</accession>
<protein>
    <submittedName>
        <fullName evidence="1">(African queen) hypothetical protein</fullName>
    </submittedName>
</protein>
<evidence type="ECO:0000313" key="1">
    <source>
        <dbReference type="EMBL" id="CAG9558556.1"/>
    </source>
</evidence>
<dbReference type="EMBL" id="CAKASE010000043">
    <property type="protein sequence ID" value="CAG9558556.1"/>
    <property type="molecule type" value="Genomic_DNA"/>
</dbReference>
<gene>
    <name evidence="1" type="ORF">DCHRY22_LOCUS626</name>
</gene>
<dbReference type="AlphaFoldDB" id="A0A8J2Q160"/>
<comment type="caution">
    <text evidence="1">The sequence shown here is derived from an EMBL/GenBank/DDBJ whole genome shotgun (WGS) entry which is preliminary data.</text>
</comment>
<name>A0A8J2Q160_9NEOP</name>